<keyword evidence="1" id="KW-0472">Membrane</keyword>
<keyword evidence="1" id="KW-0812">Transmembrane</keyword>
<feature type="transmembrane region" description="Helical" evidence="1">
    <location>
        <begin position="23"/>
        <end position="40"/>
    </location>
</feature>
<organism evidence="2 3">
    <name type="scientific">candidate division WS6 bacterium 34_10</name>
    <dbReference type="NCBI Taxonomy" id="1641389"/>
    <lineage>
        <taxon>Bacteria</taxon>
        <taxon>Candidatus Dojkabacteria</taxon>
    </lineage>
</organism>
<dbReference type="Proteomes" id="UP000053904">
    <property type="component" value="Unassembled WGS sequence"/>
</dbReference>
<dbReference type="EMBL" id="LGGO01000253">
    <property type="protein sequence ID" value="KUK75853.1"/>
    <property type="molecule type" value="Genomic_DNA"/>
</dbReference>
<name>A0A101HFW8_9BACT</name>
<feature type="non-terminal residue" evidence="2">
    <location>
        <position position="300"/>
    </location>
</feature>
<proteinExistence type="predicted"/>
<reference evidence="3" key="1">
    <citation type="journal article" date="2015" name="MBio">
        <title>Genome-Resolved Metagenomic Analysis Reveals Roles for Candidate Phyla and Other Microbial Community Members in Biogeochemical Transformations in Oil Reservoirs.</title>
        <authorList>
            <person name="Hu P."/>
            <person name="Tom L."/>
            <person name="Singh A."/>
            <person name="Thomas B.C."/>
            <person name="Baker B.J."/>
            <person name="Piceno Y.M."/>
            <person name="Andersen G.L."/>
            <person name="Banfield J.F."/>
        </authorList>
    </citation>
    <scope>NUCLEOTIDE SEQUENCE [LARGE SCALE GENOMIC DNA]</scope>
</reference>
<keyword evidence="1" id="KW-1133">Transmembrane helix</keyword>
<comment type="caution">
    <text evidence="2">The sequence shown here is derived from an EMBL/GenBank/DDBJ whole genome shotgun (WGS) entry which is preliminary data.</text>
</comment>
<evidence type="ECO:0000256" key="1">
    <source>
        <dbReference type="SAM" id="Phobius"/>
    </source>
</evidence>
<accession>A0A101HFW8</accession>
<gene>
    <name evidence="2" type="ORF">XD93_1230</name>
</gene>
<sequence length="300" mass="34230">MHQSFDIKEEKIKKEKLFTKKKVLISIPLSLILTFFFFLFTKGNYLTANVGYVLGEKDYVKYDTFTLSFDENIPETYVTGAISNLERLEFQGKKRFEIVQEDADIVLSREPSENSKEIFSKNLIPVAHVYSLVNDIKEENIQDFNLFVLNSLNQEFVKEEYGTEVTLLGSYDELISKLEESDTNIGLVEFPNLDFRVKILETDKGYYLDDRSASIEIKFYAQLSEKVDDFILSVLSKNIDIGTEGWDEEKLTKVNMGGVVAIARSLASRMDQVGDYAYPAKEIGSFLADADLTHVSNEVS</sequence>
<evidence type="ECO:0000313" key="3">
    <source>
        <dbReference type="Proteomes" id="UP000053904"/>
    </source>
</evidence>
<protein>
    <submittedName>
        <fullName evidence="2">Uncharacterized protein</fullName>
    </submittedName>
</protein>
<dbReference type="AlphaFoldDB" id="A0A101HFW8"/>
<evidence type="ECO:0000313" key="2">
    <source>
        <dbReference type="EMBL" id="KUK75853.1"/>
    </source>
</evidence>